<gene>
    <name evidence="2" type="ORF">DVH24_015726</name>
</gene>
<evidence type="ECO:0000256" key="1">
    <source>
        <dbReference type="SAM" id="MobiDB-lite"/>
    </source>
</evidence>
<dbReference type="PANTHER" id="PTHR47747">
    <property type="entry name" value="RIBONUCLEASE P PROTEIN SUBUNIT P38-LIKE PROTEIN"/>
    <property type="match status" value="1"/>
</dbReference>
<comment type="caution">
    <text evidence="2">The sequence shown here is derived from an EMBL/GenBank/DDBJ whole genome shotgun (WGS) entry which is preliminary data.</text>
</comment>
<dbReference type="EMBL" id="RDQH01000342">
    <property type="protein sequence ID" value="RXH71104.1"/>
    <property type="molecule type" value="Genomic_DNA"/>
</dbReference>
<evidence type="ECO:0000313" key="3">
    <source>
        <dbReference type="Proteomes" id="UP000290289"/>
    </source>
</evidence>
<evidence type="ECO:0000313" key="2">
    <source>
        <dbReference type="EMBL" id="RXH71104.1"/>
    </source>
</evidence>
<name>A0A498HLC8_MALDO</name>
<keyword evidence="3" id="KW-1185">Reference proteome</keyword>
<dbReference type="PANTHER" id="PTHR47747:SF3">
    <property type="entry name" value="OS03G0853600 PROTEIN"/>
    <property type="match status" value="1"/>
</dbReference>
<protein>
    <submittedName>
        <fullName evidence="2">Uncharacterized protein</fullName>
    </submittedName>
</protein>
<dbReference type="AlphaFoldDB" id="A0A498HLC8"/>
<reference evidence="2 3" key="1">
    <citation type="submission" date="2018-10" db="EMBL/GenBank/DDBJ databases">
        <title>A high-quality apple genome assembly.</title>
        <authorList>
            <person name="Hu J."/>
        </authorList>
    </citation>
    <scope>NUCLEOTIDE SEQUENCE [LARGE SCALE GENOMIC DNA]</scope>
    <source>
        <strain evidence="3">cv. HFTH1</strain>
        <tissue evidence="2">Young leaf</tissue>
    </source>
</reference>
<sequence>MAENGHKLQQQQLEEEDDDDDATKKLFCSYLGLSLGVFLALAPDNFQELQSQVGKLSALSGGGPEAEVDGDNHCHRHQHRGKEEVIVYDNAVGFGFDSHLVVGASKLWQDVQYESLEPNLNINTSFFPRESPWKLDGESTRISSKLKLLELELLNLETVGKNDISKLPSLMRKQAKRYQAFAGKIDDLCRRMQGSDPSEPTLSPEFCTQRQTEFLLESFRLQQRATETGQKLMAVQTEIGKSSYGDELGNQPKHNTQRCSDSIRNNLKEIQRNLEIWLPESSEILKVFWLEMALLVIEKNIEYYATITIILLTRPPRMCRYHHYHCHKSCHHHLRHHHRMGKAMTATVVVFITT</sequence>
<dbReference type="Proteomes" id="UP000290289">
    <property type="component" value="Chromosome 16"/>
</dbReference>
<proteinExistence type="predicted"/>
<feature type="region of interest" description="Disordered" evidence="1">
    <location>
        <begin position="57"/>
        <end position="76"/>
    </location>
</feature>
<organism evidence="2 3">
    <name type="scientific">Malus domestica</name>
    <name type="common">Apple</name>
    <name type="synonym">Pyrus malus</name>
    <dbReference type="NCBI Taxonomy" id="3750"/>
    <lineage>
        <taxon>Eukaryota</taxon>
        <taxon>Viridiplantae</taxon>
        <taxon>Streptophyta</taxon>
        <taxon>Embryophyta</taxon>
        <taxon>Tracheophyta</taxon>
        <taxon>Spermatophyta</taxon>
        <taxon>Magnoliopsida</taxon>
        <taxon>eudicotyledons</taxon>
        <taxon>Gunneridae</taxon>
        <taxon>Pentapetalae</taxon>
        <taxon>rosids</taxon>
        <taxon>fabids</taxon>
        <taxon>Rosales</taxon>
        <taxon>Rosaceae</taxon>
        <taxon>Amygdaloideae</taxon>
        <taxon>Maleae</taxon>
        <taxon>Malus</taxon>
    </lineage>
</organism>
<accession>A0A498HLC8</accession>